<dbReference type="Proteomes" id="UP000011625">
    <property type="component" value="Unassembled WGS sequence"/>
</dbReference>
<proteinExistence type="predicted"/>
<gene>
    <name evidence="1" type="ORF">C450_00120</name>
</gene>
<sequence length="123" mass="13406">MAAFDDLDEVSMDEQQVETFDALSQLFDELAALAEEGFPGFDQAAREDGLDDITATETAFATVWADLKACVATHLEVTACDDSLDRDMFDSVSVTGHPPSDETMTLTVRYAPQGFLEVDIDDS</sequence>
<dbReference type="OrthoDB" id="214135at2157"/>
<evidence type="ECO:0000313" key="2">
    <source>
        <dbReference type="Proteomes" id="UP000011625"/>
    </source>
</evidence>
<dbReference type="AlphaFoldDB" id="M0ND23"/>
<protein>
    <submittedName>
        <fullName evidence="1">Uncharacterized protein</fullName>
    </submittedName>
</protein>
<organism evidence="1 2">
    <name type="scientific">Halococcus salifodinae DSM 8989</name>
    <dbReference type="NCBI Taxonomy" id="1227456"/>
    <lineage>
        <taxon>Archaea</taxon>
        <taxon>Methanobacteriati</taxon>
        <taxon>Methanobacteriota</taxon>
        <taxon>Stenosarchaea group</taxon>
        <taxon>Halobacteria</taxon>
        <taxon>Halobacteriales</taxon>
        <taxon>Halococcaceae</taxon>
        <taxon>Halococcus</taxon>
    </lineage>
</organism>
<dbReference type="PATRIC" id="fig|1227456.3.peg.23"/>
<accession>M0ND23</accession>
<comment type="caution">
    <text evidence="1">The sequence shown here is derived from an EMBL/GenBank/DDBJ whole genome shotgun (WGS) entry which is preliminary data.</text>
</comment>
<reference evidence="1 2" key="1">
    <citation type="journal article" date="2014" name="PLoS Genet.">
        <title>Phylogenetically driven sequencing of extremely halophilic archaea reveals strategies for static and dynamic osmo-response.</title>
        <authorList>
            <person name="Becker E.A."/>
            <person name="Seitzer P.M."/>
            <person name="Tritt A."/>
            <person name="Larsen D."/>
            <person name="Krusor M."/>
            <person name="Yao A.I."/>
            <person name="Wu D."/>
            <person name="Madern D."/>
            <person name="Eisen J.A."/>
            <person name="Darling A.E."/>
            <person name="Facciotti M.T."/>
        </authorList>
    </citation>
    <scope>NUCLEOTIDE SEQUENCE [LARGE SCALE GENOMIC DNA]</scope>
    <source>
        <strain evidence="1 2">DSM 8989</strain>
    </source>
</reference>
<keyword evidence="2" id="KW-1185">Reference proteome</keyword>
<dbReference type="STRING" id="1227456.C450_00120"/>
<evidence type="ECO:0000313" key="1">
    <source>
        <dbReference type="EMBL" id="EMA55882.1"/>
    </source>
</evidence>
<name>M0ND23_9EURY</name>
<dbReference type="RefSeq" id="WP_005038550.1">
    <property type="nucleotide sequence ID" value="NZ_AOME01000002.1"/>
</dbReference>
<dbReference type="EMBL" id="AOME01000002">
    <property type="protein sequence ID" value="EMA55882.1"/>
    <property type="molecule type" value="Genomic_DNA"/>
</dbReference>